<organism evidence="1 2">
    <name type="scientific">Zasmidium cellare ATCC 36951</name>
    <dbReference type="NCBI Taxonomy" id="1080233"/>
    <lineage>
        <taxon>Eukaryota</taxon>
        <taxon>Fungi</taxon>
        <taxon>Dikarya</taxon>
        <taxon>Ascomycota</taxon>
        <taxon>Pezizomycotina</taxon>
        <taxon>Dothideomycetes</taxon>
        <taxon>Dothideomycetidae</taxon>
        <taxon>Mycosphaerellales</taxon>
        <taxon>Mycosphaerellaceae</taxon>
        <taxon>Zasmidium</taxon>
    </lineage>
</organism>
<dbReference type="SUPFAM" id="SSF81383">
    <property type="entry name" value="F-box domain"/>
    <property type="match status" value="1"/>
</dbReference>
<dbReference type="Proteomes" id="UP000799537">
    <property type="component" value="Unassembled WGS sequence"/>
</dbReference>
<dbReference type="RefSeq" id="XP_033668322.1">
    <property type="nucleotide sequence ID" value="XM_033806252.1"/>
</dbReference>
<dbReference type="GeneID" id="54559524"/>
<evidence type="ECO:0000313" key="2">
    <source>
        <dbReference type="Proteomes" id="UP000799537"/>
    </source>
</evidence>
<dbReference type="InterPro" id="IPR036047">
    <property type="entry name" value="F-box-like_dom_sf"/>
</dbReference>
<evidence type="ECO:0000313" key="1">
    <source>
        <dbReference type="EMBL" id="KAF2167433.1"/>
    </source>
</evidence>
<protein>
    <recommendedName>
        <fullName evidence="3">F-box domain-containing protein</fullName>
    </recommendedName>
</protein>
<evidence type="ECO:0008006" key="3">
    <source>
        <dbReference type="Google" id="ProtNLM"/>
    </source>
</evidence>
<gene>
    <name evidence="1" type="ORF">M409DRAFT_22242</name>
</gene>
<accession>A0A6A6CLC7</accession>
<reference evidence="1" key="1">
    <citation type="journal article" date="2020" name="Stud. Mycol.">
        <title>101 Dothideomycetes genomes: a test case for predicting lifestyles and emergence of pathogens.</title>
        <authorList>
            <person name="Haridas S."/>
            <person name="Albert R."/>
            <person name="Binder M."/>
            <person name="Bloem J."/>
            <person name="Labutti K."/>
            <person name="Salamov A."/>
            <person name="Andreopoulos B."/>
            <person name="Baker S."/>
            <person name="Barry K."/>
            <person name="Bills G."/>
            <person name="Bluhm B."/>
            <person name="Cannon C."/>
            <person name="Castanera R."/>
            <person name="Culley D."/>
            <person name="Daum C."/>
            <person name="Ezra D."/>
            <person name="Gonzalez J."/>
            <person name="Henrissat B."/>
            <person name="Kuo A."/>
            <person name="Liang C."/>
            <person name="Lipzen A."/>
            <person name="Lutzoni F."/>
            <person name="Magnuson J."/>
            <person name="Mondo S."/>
            <person name="Nolan M."/>
            <person name="Ohm R."/>
            <person name="Pangilinan J."/>
            <person name="Park H.-J."/>
            <person name="Ramirez L."/>
            <person name="Alfaro M."/>
            <person name="Sun H."/>
            <person name="Tritt A."/>
            <person name="Yoshinaga Y."/>
            <person name="Zwiers L.-H."/>
            <person name="Turgeon B."/>
            <person name="Goodwin S."/>
            <person name="Spatafora J."/>
            <person name="Crous P."/>
            <person name="Grigoriev I."/>
        </authorList>
    </citation>
    <scope>NUCLEOTIDE SEQUENCE</scope>
    <source>
        <strain evidence="1">ATCC 36951</strain>
    </source>
</reference>
<dbReference type="EMBL" id="ML993593">
    <property type="protein sequence ID" value="KAF2167433.1"/>
    <property type="molecule type" value="Genomic_DNA"/>
</dbReference>
<sequence length="319" mass="36227">MLRTILPRRYSAPDPIAPVISRTAQDSPLPQILDLSSFKARYTHTEEAVSAVIRVFETPELLYMILKNLTPREVIRTQVVSKIFFVAVAENSKIEKKLFRKVGPKDERDQIMPHNGWAAPDKDAVVWEEIESPTTLECGGSAPWDEILGPQWRPDRPVPDRSPNRRYSLTAGTVFDSFVIDINTSFVDPFSDLPPELWGALRELARSPHAKACFLHLQCLNEDFSHHNCVQRAALSPHELYHDLHVLAELDPGTANNWSDAIGDIAFTYLPWMDDVYKYGDTDSSYCTKYLHHSKCCYPANTAAALVGDVLYQWNLTDW</sequence>
<dbReference type="AlphaFoldDB" id="A0A6A6CLC7"/>
<keyword evidence="2" id="KW-1185">Reference proteome</keyword>
<name>A0A6A6CLC7_ZASCE</name>
<proteinExistence type="predicted"/>